<proteinExistence type="predicted"/>
<feature type="compositionally biased region" description="Basic and acidic residues" evidence="1">
    <location>
        <begin position="57"/>
        <end position="70"/>
    </location>
</feature>
<accession>A0A6J4MYL5</accession>
<feature type="region of interest" description="Disordered" evidence="1">
    <location>
        <begin position="1"/>
        <end position="70"/>
    </location>
</feature>
<gene>
    <name evidence="2" type="ORF">AVDCRST_MAG47-1388</name>
</gene>
<organism evidence="2">
    <name type="scientific">uncultured Nocardioidaceae bacterium</name>
    <dbReference type="NCBI Taxonomy" id="253824"/>
    <lineage>
        <taxon>Bacteria</taxon>
        <taxon>Bacillati</taxon>
        <taxon>Actinomycetota</taxon>
        <taxon>Actinomycetes</taxon>
        <taxon>Propionibacteriales</taxon>
        <taxon>Nocardioidaceae</taxon>
        <taxon>environmental samples</taxon>
    </lineage>
</organism>
<evidence type="ECO:0000313" key="2">
    <source>
        <dbReference type="EMBL" id="CAA9372734.1"/>
    </source>
</evidence>
<name>A0A6J4MYL5_9ACTN</name>
<dbReference type="AlphaFoldDB" id="A0A6J4MYL5"/>
<reference evidence="2" key="1">
    <citation type="submission" date="2020-02" db="EMBL/GenBank/DDBJ databases">
        <authorList>
            <person name="Meier V. D."/>
        </authorList>
    </citation>
    <scope>NUCLEOTIDE SEQUENCE</scope>
    <source>
        <strain evidence="2">AVDCRST_MAG47</strain>
    </source>
</reference>
<protein>
    <submittedName>
        <fullName evidence="2">Uncharacterized protein</fullName>
    </submittedName>
</protein>
<feature type="compositionally biased region" description="Basic and acidic residues" evidence="1">
    <location>
        <begin position="17"/>
        <end position="27"/>
    </location>
</feature>
<evidence type="ECO:0000256" key="1">
    <source>
        <dbReference type="SAM" id="MobiDB-lite"/>
    </source>
</evidence>
<dbReference type="EMBL" id="CADCUK010000099">
    <property type="protein sequence ID" value="CAA9372734.1"/>
    <property type="molecule type" value="Genomic_DNA"/>
</dbReference>
<sequence>MTNSSQDADQTPDVADLAERAHPEDKVPSSGAFDDPSLDAGTAGGDPLAGVGTPDEPPVHPDGAEEHLDG</sequence>